<comment type="similarity">
    <text evidence="2">Belongs to the cytochrome P450 family.</text>
</comment>
<evidence type="ECO:0000256" key="8">
    <source>
        <dbReference type="SAM" id="MobiDB-lite"/>
    </source>
</evidence>
<accession>A0A4V4NCH5</accession>
<feature type="binding site" description="axial binding residue" evidence="7">
    <location>
        <position position="453"/>
    </location>
    <ligand>
        <name>heme</name>
        <dbReference type="ChEBI" id="CHEBI:30413"/>
    </ligand>
    <ligandPart>
        <name>Fe</name>
        <dbReference type="ChEBI" id="CHEBI:18248"/>
    </ligandPart>
</feature>
<feature type="region of interest" description="Disordered" evidence="8">
    <location>
        <begin position="484"/>
        <end position="515"/>
    </location>
</feature>
<dbReference type="Proteomes" id="UP000305883">
    <property type="component" value="Unassembled WGS sequence"/>
</dbReference>
<comment type="caution">
    <text evidence="10">The sequence shown here is derived from an EMBL/GenBank/DDBJ whole genome shotgun (WGS) entry which is preliminary data.</text>
</comment>
<dbReference type="GO" id="GO:0004497">
    <property type="term" value="F:monooxygenase activity"/>
    <property type="evidence" value="ECO:0007669"/>
    <property type="project" value="UniProtKB-KW"/>
</dbReference>
<evidence type="ECO:0000256" key="6">
    <source>
        <dbReference type="ARBA" id="ARBA00023033"/>
    </source>
</evidence>
<dbReference type="InterPro" id="IPR001128">
    <property type="entry name" value="Cyt_P450"/>
</dbReference>
<protein>
    <submittedName>
        <fullName evidence="10">Obtusifoliol 14-alpha demethylase</fullName>
    </submittedName>
</protein>
<keyword evidence="6" id="KW-0560">Oxidoreductase</keyword>
<feature type="transmembrane region" description="Helical" evidence="9">
    <location>
        <begin position="289"/>
        <end position="310"/>
    </location>
</feature>
<keyword evidence="5 7" id="KW-0408">Iron</keyword>
<comment type="cofactor">
    <cofactor evidence="1 7">
        <name>heme</name>
        <dbReference type="ChEBI" id="CHEBI:30413"/>
    </cofactor>
</comment>
<evidence type="ECO:0000256" key="3">
    <source>
        <dbReference type="ARBA" id="ARBA00022617"/>
    </source>
</evidence>
<dbReference type="AlphaFoldDB" id="A0A4V4NCH5"/>
<dbReference type="GO" id="GO:0005506">
    <property type="term" value="F:iron ion binding"/>
    <property type="evidence" value="ECO:0007669"/>
    <property type="project" value="InterPro"/>
</dbReference>
<organism evidence="10 11">
    <name type="scientific">Colletotrichum higginsianum</name>
    <dbReference type="NCBI Taxonomy" id="80884"/>
    <lineage>
        <taxon>Eukaryota</taxon>
        <taxon>Fungi</taxon>
        <taxon>Dikarya</taxon>
        <taxon>Ascomycota</taxon>
        <taxon>Pezizomycotina</taxon>
        <taxon>Sordariomycetes</taxon>
        <taxon>Hypocreomycetidae</taxon>
        <taxon>Glomerellales</taxon>
        <taxon>Glomerellaceae</taxon>
        <taxon>Colletotrichum</taxon>
        <taxon>Colletotrichum destructivum species complex</taxon>
    </lineage>
</organism>
<keyword evidence="10" id="KW-0808">Transferase</keyword>
<evidence type="ECO:0000256" key="7">
    <source>
        <dbReference type="PIRSR" id="PIRSR602403-1"/>
    </source>
</evidence>
<keyword evidence="3 7" id="KW-0349">Heme</keyword>
<reference evidence="10 11" key="1">
    <citation type="journal article" date="2019" name="Genome Biol. Evol.">
        <title>Genomic Plasticity Mediated by Transposable Elements in the Plant Pathogenic Fungus Colletotrichum higginsianum.</title>
        <authorList>
            <person name="Tsushima A."/>
            <person name="Gan P."/>
            <person name="Kumakura N."/>
            <person name="Narusaka M."/>
            <person name="Takano Y."/>
            <person name="Narusaka Y."/>
            <person name="Shirasu K."/>
        </authorList>
    </citation>
    <scope>NUCLEOTIDE SEQUENCE [LARGE SCALE GENOMIC DNA]</scope>
    <source>
        <strain evidence="10 11">MAFF305635-RFP</strain>
    </source>
</reference>
<dbReference type="PRINTS" id="PR00465">
    <property type="entry name" value="EP450IV"/>
</dbReference>
<evidence type="ECO:0000256" key="2">
    <source>
        <dbReference type="ARBA" id="ARBA00010617"/>
    </source>
</evidence>
<name>A0A4V4NCH5_9PEZI</name>
<keyword evidence="6" id="KW-0503">Monooxygenase</keyword>
<dbReference type="SUPFAM" id="SSF48264">
    <property type="entry name" value="Cytochrome P450"/>
    <property type="match status" value="1"/>
</dbReference>
<dbReference type="InterPro" id="IPR036396">
    <property type="entry name" value="Cyt_P450_sf"/>
</dbReference>
<evidence type="ECO:0000313" key="10">
    <source>
        <dbReference type="EMBL" id="TIC99963.1"/>
    </source>
</evidence>
<dbReference type="OrthoDB" id="1055148at2759"/>
<evidence type="ECO:0000313" key="11">
    <source>
        <dbReference type="Proteomes" id="UP000305883"/>
    </source>
</evidence>
<sequence length="515" mass="57291">MALLDIVGVTVTAVTTPSTLFFLLLATVPLFGIYVAVYTLSRRVPWPANAPPIALDNYPITGSWGFWGRRWSWHRRQRDATPSGNFAFHAGPNTIVGLSGDAGRRLFFESKDLGFSEGYAVLFGQSPTVEALDVGEGKDHDINNHFIRRIVFLLKNEQFRRKLPTLIADTQEAMDAIGNDPSGVTNPFESLYRIVFRLTIRMVGADDIADDAQLLEQTLALFETIEASATATSVMFPKVPSPALLKRTYAGTKLYFLIEGIIKKRTASGEKHDDALQYMLDQGDRTFRIIEFVVGALFAGLLNSGINAAWVACYLACSPEWLAKAQDEVRAAAAKYARDPSAPLRYQLDDVPLEAWESEFPVIDMCLRDSIRLNLLGTAFRKNTSGRPIPTGHGNEVIPPGAFVTYATGDIHLDPQVYPDPLKWDPARYLPDRAEDKKKPDAFVGWGTGRHPCLGVRFAKLEQNIITAYFIASFDFSLEDEKGNKVTTPPQVDVERHSAHKPNPPQFLRVTPKYK</sequence>
<gene>
    <name evidence="10" type="ORF">CH35J_006450</name>
</gene>
<dbReference type="PANTHER" id="PTHR24304:SF2">
    <property type="entry name" value="24-HYDROXYCHOLESTEROL 7-ALPHA-HYDROXYLASE"/>
    <property type="match status" value="1"/>
</dbReference>
<dbReference type="GO" id="GO:0032259">
    <property type="term" value="P:methylation"/>
    <property type="evidence" value="ECO:0007669"/>
    <property type="project" value="UniProtKB-KW"/>
</dbReference>
<dbReference type="PANTHER" id="PTHR24304">
    <property type="entry name" value="CYTOCHROME P450 FAMILY 7"/>
    <property type="match status" value="1"/>
</dbReference>
<dbReference type="Gene3D" id="1.10.630.10">
    <property type="entry name" value="Cytochrome P450"/>
    <property type="match status" value="1"/>
</dbReference>
<evidence type="ECO:0000256" key="4">
    <source>
        <dbReference type="ARBA" id="ARBA00022723"/>
    </source>
</evidence>
<keyword evidence="9" id="KW-0812">Transmembrane</keyword>
<dbReference type="GO" id="GO:0008168">
    <property type="term" value="F:methyltransferase activity"/>
    <property type="evidence" value="ECO:0007669"/>
    <property type="project" value="UniProtKB-KW"/>
</dbReference>
<dbReference type="Pfam" id="PF00067">
    <property type="entry name" value="p450"/>
    <property type="match status" value="1"/>
</dbReference>
<dbReference type="GO" id="GO:0016705">
    <property type="term" value="F:oxidoreductase activity, acting on paired donors, with incorporation or reduction of molecular oxygen"/>
    <property type="evidence" value="ECO:0007669"/>
    <property type="project" value="InterPro"/>
</dbReference>
<feature type="transmembrane region" description="Helical" evidence="9">
    <location>
        <begin position="20"/>
        <end position="40"/>
    </location>
</feature>
<evidence type="ECO:0000256" key="5">
    <source>
        <dbReference type="ARBA" id="ARBA00023004"/>
    </source>
</evidence>
<keyword evidence="4 7" id="KW-0479">Metal-binding</keyword>
<dbReference type="InterPro" id="IPR050529">
    <property type="entry name" value="CYP450_sterol_14alpha_dmase"/>
</dbReference>
<evidence type="ECO:0000256" key="1">
    <source>
        <dbReference type="ARBA" id="ARBA00001971"/>
    </source>
</evidence>
<dbReference type="EMBL" id="MWPZ01000004">
    <property type="protein sequence ID" value="TIC99963.1"/>
    <property type="molecule type" value="Genomic_DNA"/>
</dbReference>
<proteinExistence type="inferred from homology"/>
<dbReference type="GO" id="GO:0020037">
    <property type="term" value="F:heme binding"/>
    <property type="evidence" value="ECO:0007669"/>
    <property type="project" value="InterPro"/>
</dbReference>
<keyword evidence="9" id="KW-0472">Membrane</keyword>
<dbReference type="CDD" id="cd00302">
    <property type="entry name" value="cytochrome_P450"/>
    <property type="match status" value="1"/>
</dbReference>
<dbReference type="InterPro" id="IPR002403">
    <property type="entry name" value="Cyt_P450_E_grp-IV"/>
</dbReference>
<evidence type="ECO:0000256" key="9">
    <source>
        <dbReference type="SAM" id="Phobius"/>
    </source>
</evidence>
<keyword evidence="10" id="KW-0489">Methyltransferase</keyword>
<keyword evidence="9" id="KW-1133">Transmembrane helix</keyword>